<feature type="region of interest" description="Disordered" evidence="1">
    <location>
        <begin position="56"/>
        <end position="99"/>
    </location>
</feature>
<dbReference type="InterPro" id="IPR049012">
    <property type="entry name" value="Mutator_transp_dom"/>
</dbReference>
<accession>A0A6P4XDK4</accession>
<protein>
    <submittedName>
        <fullName evidence="4">Uncharacterized protein LOC109462509</fullName>
    </submittedName>
</protein>
<proteinExistence type="predicted"/>
<feature type="compositionally biased region" description="Polar residues" evidence="1">
    <location>
        <begin position="672"/>
        <end position="686"/>
    </location>
</feature>
<feature type="domain" description="Mutator-like transposase" evidence="2">
    <location>
        <begin position="160"/>
        <end position="539"/>
    </location>
</feature>
<name>A0A6P4XDK4_BRABE</name>
<sequence>MAWQHTYIPLQLAEVEVCSTGVDFSEDGEQPPPDAVDDDMAEDAVLLAEPVLETNSITSKKAKGRPKKRKPLKYFEPGNSIRRSSTGHTEDGSNDGEVDTCSFKKYKRVDSDICSLAGRPSLDEDDTFGWLRPRKRPLTQLESLAGASPDQSSTAGVAEDRIFHVPFLMELINEFYSSHSVDSPGCTPVVTMPADMERKYGLGYWEALRCQRCGFTTPQRKLYEEGERVPGHTRGPRPPKKNLQLVLGLTKIPVGSTAIHQLFTSVELSLPTRSSIHNLATGMAGPLVSLAQQALADNRRRLRAVMEMRGCQVEDGEPVAIAAAADGCFNNPCYKGFHQKSTQAALNVREQETEAKMLIGFGFANKFGKDGEASAYPKSQPIGNAEEWLAGRVTLEMYQCNESPLLLKALVTDGSGQIYRGAKSATQTLQPDFNVEHQDCMVHASRRQRASVFRAKLSSQLVTGQVGFTGKVSQEAQKAFCTVLSKAIASRCAGELSGARGLHPTDDSKFLEAVLDAKDNILDCFSGNHTKCFGVSFVCPCSPAGSDHTPSYLPRKTYLLLTLEDRVELGEVLDSKLSEDKAMKQRYLRSTNSVEAFHRCMHKSLPKSLTFKTLAEMRAYSAVHTSAVGGLGESLARLGQHFGVAPRSGGEAAHRLMQIDRQADADKRRQQSDAYRNSRNRASTKTVSKRVEKMMADTSPSVHLPHEHPYIRSEDVSLSESMSD</sequence>
<evidence type="ECO:0000259" key="2">
    <source>
        <dbReference type="Pfam" id="PF20700"/>
    </source>
</evidence>
<feature type="compositionally biased region" description="Basic and acidic residues" evidence="1">
    <location>
        <begin position="662"/>
        <end position="671"/>
    </location>
</feature>
<feature type="region of interest" description="Disordered" evidence="1">
    <location>
        <begin position="662"/>
        <end position="724"/>
    </location>
</feature>
<evidence type="ECO:0000313" key="4">
    <source>
        <dbReference type="RefSeq" id="XP_019614620.1"/>
    </source>
</evidence>
<dbReference type="AlphaFoldDB" id="A0A6P4XDK4"/>
<evidence type="ECO:0000256" key="1">
    <source>
        <dbReference type="SAM" id="MobiDB-lite"/>
    </source>
</evidence>
<dbReference type="OrthoDB" id="9993781at2759"/>
<reference evidence="4" key="1">
    <citation type="submission" date="2025-08" db="UniProtKB">
        <authorList>
            <consortium name="RefSeq"/>
        </authorList>
    </citation>
    <scope>IDENTIFICATION</scope>
    <source>
        <tissue evidence="4">Gonad</tissue>
    </source>
</reference>
<keyword evidence="3" id="KW-1185">Reference proteome</keyword>
<organism evidence="3 4">
    <name type="scientific">Branchiostoma belcheri</name>
    <name type="common">Amphioxus</name>
    <dbReference type="NCBI Taxonomy" id="7741"/>
    <lineage>
        <taxon>Eukaryota</taxon>
        <taxon>Metazoa</taxon>
        <taxon>Chordata</taxon>
        <taxon>Cephalochordata</taxon>
        <taxon>Leptocardii</taxon>
        <taxon>Amphioxiformes</taxon>
        <taxon>Branchiostomatidae</taxon>
        <taxon>Branchiostoma</taxon>
    </lineage>
</organism>
<gene>
    <name evidence="4" type="primary">LOC109462509</name>
</gene>
<dbReference type="KEGG" id="bbel:109462509"/>
<dbReference type="Pfam" id="PF20700">
    <property type="entry name" value="Mutator"/>
    <property type="match status" value="1"/>
</dbReference>
<dbReference type="RefSeq" id="XP_019614620.1">
    <property type="nucleotide sequence ID" value="XM_019759061.1"/>
</dbReference>
<evidence type="ECO:0000313" key="3">
    <source>
        <dbReference type="Proteomes" id="UP000515135"/>
    </source>
</evidence>
<dbReference type="GeneID" id="109462509"/>
<feature type="compositionally biased region" description="Basic residues" evidence="1">
    <location>
        <begin position="60"/>
        <end position="72"/>
    </location>
</feature>
<feature type="compositionally biased region" description="Basic and acidic residues" evidence="1">
    <location>
        <begin position="704"/>
        <end position="715"/>
    </location>
</feature>
<dbReference type="Proteomes" id="UP000515135">
    <property type="component" value="Unplaced"/>
</dbReference>